<proteinExistence type="predicted"/>
<sequence>MLGNIDYWHYIYLIIFFTSLIYLTVCYKLPNTPKYLYLVKRNMKGAQESLQYYHGLSVNYKEVFNTYDKEEMLQKSIKIICLTDVIRTPHLRKVALLVLVSTIIGIVSMDVPIVAYFEIVVVNHGGNADWTSWILLYEKIPLILACAVAPILFQKFGVNKSIFVSMLIGSVAWILMIIADLMKNDPVTRPTSFILLLAALTIEKLSKGFGKISAPIIIINELCPIQAKEAISSMMIAIALIGVGLIGAAYIPLFMIFGNGLYVFYFAVYICSTIYFISMVPKCRGDSVVKLYDDYEELL</sequence>
<name>A0AC35TFR0_9BILA</name>
<accession>A0AC35TFR0</accession>
<reference evidence="2" key="1">
    <citation type="submission" date="2016-11" db="UniProtKB">
        <authorList>
            <consortium name="WormBaseParasite"/>
        </authorList>
    </citation>
    <scope>IDENTIFICATION</scope>
    <source>
        <strain evidence="2">KR3021</strain>
    </source>
</reference>
<protein>
    <submittedName>
        <fullName evidence="2">MFS domain-containing protein</fullName>
    </submittedName>
</protein>
<organism evidence="1 2">
    <name type="scientific">Rhabditophanes sp. KR3021</name>
    <dbReference type="NCBI Taxonomy" id="114890"/>
    <lineage>
        <taxon>Eukaryota</taxon>
        <taxon>Metazoa</taxon>
        <taxon>Ecdysozoa</taxon>
        <taxon>Nematoda</taxon>
        <taxon>Chromadorea</taxon>
        <taxon>Rhabditida</taxon>
        <taxon>Tylenchina</taxon>
        <taxon>Panagrolaimomorpha</taxon>
        <taxon>Strongyloidoidea</taxon>
        <taxon>Alloionematidae</taxon>
        <taxon>Rhabditophanes</taxon>
    </lineage>
</organism>
<dbReference type="WBParaSite" id="RSKR_0000009900.1">
    <property type="protein sequence ID" value="RSKR_0000009900.1"/>
    <property type="gene ID" value="RSKR_0000009900"/>
</dbReference>
<dbReference type="Proteomes" id="UP000095286">
    <property type="component" value="Unplaced"/>
</dbReference>
<evidence type="ECO:0000313" key="1">
    <source>
        <dbReference type="Proteomes" id="UP000095286"/>
    </source>
</evidence>
<evidence type="ECO:0000313" key="2">
    <source>
        <dbReference type="WBParaSite" id="RSKR_0000009900.1"/>
    </source>
</evidence>